<organism evidence="2 3">
    <name type="scientific">Reyranella aquatilis</name>
    <dbReference type="NCBI Taxonomy" id="2035356"/>
    <lineage>
        <taxon>Bacteria</taxon>
        <taxon>Pseudomonadati</taxon>
        <taxon>Pseudomonadota</taxon>
        <taxon>Alphaproteobacteria</taxon>
        <taxon>Hyphomicrobiales</taxon>
        <taxon>Reyranellaceae</taxon>
        <taxon>Reyranella</taxon>
    </lineage>
</organism>
<dbReference type="EMBL" id="JAJISD010000012">
    <property type="protein sequence ID" value="MCC8431916.1"/>
    <property type="molecule type" value="Genomic_DNA"/>
</dbReference>
<evidence type="ECO:0000256" key="1">
    <source>
        <dbReference type="SAM" id="Phobius"/>
    </source>
</evidence>
<comment type="caution">
    <text evidence="2">The sequence shown here is derived from an EMBL/GenBank/DDBJ whole genome shotgun (WGS) entry which is preliminary data.</text>
</comment>
<feature type="transmembrane region" description="Helical" evidence="1">
    <location>
        <begin position="59"/>
        <end position="89"/>
    </location>
</feature>
<feature type="transmembrane region" description="Helical" evidence="1">
    <location>
        <begin position="24"/>
        <end position="47"/>
    </location>
</feature>
<proteinExistence type="predicted"/>
<dbReference type="Proteomes" id="UP001198862">
    <property type="component" value="Unassembled WGS sequence"/>
</dbReference>
<keyword evidence="1" id="KW-1133">Transmembrane helix</keyword>
<evidence type="ECO:0000313" key="2">
    <source>
        <dbReference type="EMBL" id="MCC8431916.1"/>
    </source>
</evidence>
<evidence type="ECO:0000313" key="3">
    <source>
        <dbReference type="Proteomes" id="UP001198862"/>
    </source>
</evidence>
<keyword evidence="1" id="KW-0472">Membrane</keyword>
<sequence length="95" mass="10087">MAVTSAAAWLATSRWPHRTRRWQATFAALSVPLLSVVLFAIAVLTALADAPGAGERGTVGMVIFSMVFFLLYAVVAGLAIGIPTAVISVRMLRRS</sequence>
<keyword evidence="1" id="KW-0812">Transmembrane</keyword>
<protein>
    <submittedName>
        <fullName evidence="2">Uncharacterized protein</fullName>
    </submittedName>
</protein>
<reference evidence="2 3" key="1">
    <citation type="submission" date="2021-11" db="EMBL/GenBank/DDBJ databases">
        <authorList>
            <person name="Lee D.-H."/>
            <person name="Kim S.-B."/>
        </authorList>
    </citation>
    <scope>NUCLEOTIDE SEQUENCE [LARGE SCALE GENOMIC DNA]</scope>
    <source>
        <strain evidence="2 3">KCTC 52223</strain>
    </source>
</reference>
<name>A0ABS8L0S1_9HYPH</name>
<keyword evidence="3" id="KW-1185">Reference proteome</keyword>
<gene>
    <name evidence="2" type="ORF">LJ725_23325</name>
</gene>
<accession>A0ABS8L0S1</accession>